<evidence type="ECO:0000313" key="4">
    <source>
        <dbReference type="Proteomes" id="UP001146120"/>
    </source>
</evidence>
<dbReference type="Proteomes" id="UP001146120">
    <property type="component" value="Unassembled WGS sequence"/>
</dbReference>
<reference evidence="3" key="2">
    <citation type="journal article" date="2023" name="Microbiol Resour">
        <title>Decontamination and Annotation of the Draft Genome Sequence of the Oomycete Lagenidium giganteum ARSEF 373.</title>
        <authorList>
            <person name="Morgan W.R."/>
            <person name="Tartar A."/>
        </authorList>
    </citation>
    <scope>NUCLEOTIDE SEQUENCE</scope>
    <source>
        <strain evidence="3">ARSEF 373</strain>
    </source>
</reference>
<dbReference type="Pfam" id="PF00350">
    <property type="entry name" value="Dynamin_N"/>
    <property type="match status" value="1"/>
</dbReference>
<accession>A0AAV2YNV5</accession>
<evidence type="ECO:0000256" key="1">
    <source>
        <dbReference type="SAM" id="MobiDB-lite"/>
    </source>
</evidence>
<feature type="region of interest" description="Disordered" evidence="1">
    <location>
        <begin position="431"/>
        <end position="463"/>
    </location>
</feature>
<evidence type="ECO:0000259" key="2">
    <source>
        <dbReference type="Pfam" id="PF00350"/>
    </source>
</evidence>
<dbReference type="PANTHER" id="PTHR43681:SF1">
    <property type="entry name" value="SARCALUMENIN"/>
    <property type="match status" value="1"/>
</dbReference>
<dbReference type="AlphaFoldDB" id="A0AAV2YNV5"/>
<evidence type="ECO:0000313" key="3">
    <source>
        <dbReference type="EMBL" id="DAZ95486.1"/>
    </source>
</evidence>
<comment type="caution">
    <text evidence="3">The sequence shown here is derived from an EMBL/GenBank/DDBJ whole genome shotgun (WGS) entry which is preliminary data.</text>
</comment>
<dbReference type="SUPFAM" id="SSF52540">
    <property type="entry name" value="P-loop containing nucleoside triphosphate hydrolases"/>
    <property type="match status" value="1"/>
</dbReference>
<dbReference type="InterPro" id="IPR051943">
    <property type="entry name" value="TRAFAC_Dynamin-like_GTPase"/>
</dbReference>
<reference evidence="3" key="1">
    <citation type="submission" date="2022-11" db="EMBL/GenBank/DDBJ databases">
        <authorList>
            <person name="Morgan W.R."/>
            <person name="Tartar A."/>
        </authorList>
    </citation>
    <scope>NUCLEOTIDE SEQUENCE</scope>
    <source>
        <strain evidence="3">ARSEF 373</strain>
    </source>
</reference>
<feature type="region of interest" description="Disordered" evidence="1">
    <location>
        <begin position="268"/>
        <end position="287"/>
    </location>
</feature>
<feature type="compositionally biased region" description="Polar residues" evidence="1">
    <location>
        <begin position="269"/>
        <end position="282"/>
    </location>
</feature>
<gene>
    <name evidence="3" type="ORF">N0F65_001966</name>
</gene>
<sequence>MDPMDVASEAEVDNVAIAGEVNRMIQVEVNGVYERLEKLRQQCRFPSFETVNIPMVLVLGNHSSGKSTFINHMLGQDVQKTGRAPTDCTFTVMVGGNREERLDGLALTRHPQYGFGEVQRLFGHDFVSQIELKVIEGSKLLDEGGLMIVDSPGMIDPPGASTDRTDTDRGYDFKRVVQWFADRADVVLVMFDPDKPGTTFETLDVLTTSLRDMSSKLLLILNKVDDFHTVHDFARAYGALCWNLSKVIPRKDLPFIYAMYVPRDKQHNASKVVSPSNAASSTRGRRASVRKSLTVSEAAAVMLDDGSDEPLTGDERALANVKKMLEHEFDGTRGEVIREVKRAPDRATDNILNLLKSTMSRLKMHHTLIEACKQEYLDLEKFWKRIQIVGIAAGIGAVAFYLIRTVGSAPPALLEAELIAETKSSTSATAAASASSSGSGSVSSSASSPAPTSSTATSTSSPKLRGAAWKENWARQVAKSRSTFSFLSLFKIALTSCVSNFTIWKWSLVSLESKKERVLQWMPATFRRVYAQHLCKSDRTHDETIALWKSVQAGLKLALKSTPINEFPELDIGDKNYLDDVLTLHIPRLDRCVRDRTGDDHAYLRFKHLDKPSAKPRPTSPANTK</sequence>
<protein>
    <recommendedName>
        <fullName evidence="2">Dynamin N-terminal domain-containing protein</fullName>
    </recommendedName>
</protein>
<dbReference type="EMBL" id="DAKRPA010000202">
    <property type="protein sequence ID" value="DAZ95486.1"/>
    <property type="molecule type" value="Genomic_DNA"/>
</dbReference>
<feature type="compositionally biased region" description="Low complexity" evidence="1">
    <location>
        <begin position="431"/>
        <end position="461"/>
    </location>
</feature>
<dbReference type="PANTHER" id="PTHR43681">
    <property type="entry name" value="TRANSMEMBRANE GTPASE FZO"/>
    <property type="match status" value="1"/>
</dbReference>
<feature type="domain" description="Dynamin N-terminal" evidence="2">
    <location>
        <begin position="56"/>
        <end position="223"/>
    </location>
</feature>
<proteinExistence type="predicted"/>
<keyword evidence="4" id="KW-1185">Reference proteome</keyword>
<dbReference type="Gene3D" id="3.40.50.300">
    <property type="entry name" value="P-loop containing nucleotide triphosphate hydrolases"/>
    <property type="match status" value="1"/>
</dbReference>
<dbReference type="InterPro" id="IPR045063">
    <property type="entry name" value="Dynamin_N"/>
</dbReference>
<name>A0AAV2YNV5_9STRA</name>
<dbReference type="InterPro" id="IPR027417">
    <property type="entry name" value="P-loop_NTPase"/>
</dbReference>
<organism evidence="3 4">
    <name type="scientific">Lagenidium giganteum</name>
    <dbReference type="NCBI Taxonomy" id="4803"/>
    <lineage>
        <taxon>Eukaryota</taxon>
        <taxon>Sar</taxon>
        <taxon>Stramenopiles</taxon>
        <taxon>Oomycota</taxon>
        <taxon>Peronosporomycetes</taxon>
        <taxon>Pythiales</taxon>
        <taxon>Pythiaceae</taxon>
    </lineage>
</organism>